<dbReference type="Pfam" id="PF00954">
    <property type="entry name" value="S_locus_glycop"/>
    <property type="match status" value="1"/>
</dbReference>
<dbReference type="CDD" id="cd01098">
    <property type="entry name" value="PAN_AP_plant"/>
    <property type="match status" value="1"/>
</dbReference>
<keyword evidence="13" id="KW-0325">Glycoprotein</keyword>
<feature type="domain" description="Bulb-type lectin" evidence="19">
    <location>
        <begin position="31"/>
        <end position="157"/>
    </location>
</feature>
<dbReference type="SMART" id="SM00220">
    <property type="entry name" value="S_TKc"/>
    <property type="match status" value="1"/>
</dbReference>
<dbReference type="Pfam" id="PF00069">
    <property type="entry name" value="Pkinase"/>
    <property type="match status" value="1"/>
</dbReference>
<dbReference type="PROSITE" id="PS00107">
    <property type="entry name" value="PROTEIN_KINASE_ATP"/>
    <property type="match status" value="1"/>
</dbReference>
<evidence type="ECO:0000313" key="22">
    <source>
        <dbReference type="Proteomes" id="UP001085076"/>
    </source>
</evidence>
<dbReference type="FunFam" id="2.90.10.10:FF:000002">
    <property type="entry name" value="Serine/threonine-protein kinase"/>
    <property type="match status" value="1"/>
</dbReference>
<dbReference type="SMART" id="SM00473">
    <property type="entry name" value="PAN_AP"/>
    <property type="match status" value="1"/>
</dbReference>
<evidence type="ECO:0000256" key="6">
    <source>
        <dbReference type="ARBA" id="ARBA00022729"/>
    </source>
</evidence>
<keyword evidence="10 16" id="KW-1133">Transmembrane helix</keyword>
<dbReference type="PANTHER" id="PTHR47974:SF19">
    <property type="entry name" value="RECEPTOR-LIKE SERINE_THREONINE-PROTEIN KINASE"/>
    <property type="match status" value="1"/>
</dbReference>
<evidence type="ECO:0000256" key="14">
    <source>
        <dbReference type="PIRNR" id="PIRNR000641"/>
    </source>
</evidence>
<evidence type="ECO:0000256" key="11">
    <source>
        <dbReference type="ARBA" id="ARBA00023136"/>
    </source>
</evidence>
<keyword evidence="8 14" id="KW-0418">Kinase</keyword>
<dbReference type="PIRSF" id="PIRSF000641">
    <property type="entry name" value="SRK"/>
    <property type="match status" value="1"/>
</dbReference>
<feature type="domain" description="Apple" evidence="20">
    <location>
        <begin position="350"/>
        <end position="437"/>
    </location>
</feature>
<dbReference type="Pfam" id="PF01453">
    <property type="entry name" value="B_lectin"/>
    <property type="match status" value="1"/>
</dbReference>
<accession>A0A9D5C4D3</accession>
<comment type="similarity">
    <text evidence="14">Belongs to the protein kinase superfamily. Ser/Thr protein kinase family.</text>
</comment>
<evidence type="ECO:0000256" key="8">
    <source>
        <dbReference type="ARBA" id="ARBA00022777"/>
    </source>
</evidence>
<keyword evidence="3" id="KW-0245">EGF-like domain</keyword>
<evidence type="ECO:0000256" key="12">
    <source>
        <dbReference type="ARBA" id="ARBA00023157"/>
    </source>
</evidence>
<keyword evidence="22" id="KW-1185">Reference proteome</keyword>
<evidence type="ECO:0000259" key="19">
    <source>
        <dbReference type="PROSITE" id="PS50927"/>
    </source>
</evidence>
<evidence type="ECO:0000259" key="18">
    <source>
        <dbReference type="PROSITE" id="PS50011"/>
    </source>
</evidence>
<name>A0A9D5C4D3_9LILI</name>
<keyword evidence="6 17" id="KW-0732">Signal</keyword>
<keyword evidence="12" id="KW-1015">Disulfide bond</keyword>
<dbReference type="Pfam" id="PF08276">
    <property type="entry name" value="PAN_2"/>
    <property type="match status" value="1"/>
</dbReference>
<gene>
    <name evidence="21" type="ORF">J5N97_027178</name>
</gene>
<evidence type="ECO:0000256" key="5">
    <source>
        <dbReference type="ARBA" id="ARBA00022692"/>
    </source>
</evidence>
<dbReference type="InterPro" id="IPR003609">
    <property type="entry name" value="Pan_app"/>
</dbReference>
<dbReference type="InterPro" id="IPR036426">
    <property type="entry name" value="Bulb-type_lectin_dom_sf"/>
</dbReference>
<dbReference type="Proteomes" id="UP001085076">
    <property type="component" value="Miscellaneous, Linkage group lg08"/>
</dbReference>
<dbReference type="InterPro" id="IPR008271">
    <property type="entry name" value="Ser/Thr_kinase_AS"/>
</dbReference>
<evidence type="ECO:0000256" key="2">
    <source>
        <dbReference type="ARBA" id="ARBA00022527"/>
    </source>
</evidence>
<feature type="binding site" evidence="15">
    <location>
        <position position="535"/>
    </location>
    <ligand>
        <name>ATP</name>
        <dbReference type="ChEBI" id="CHEBI:30616"/>
    </ligand>
</feature>
<comment type="catalytic activity">
    <reaction evidence="14">
        <text>L-threonyl-[protein] + ATP = O-phospho-L-threonyl-[protein] + ADP + H(+)</text>
        <dbReference type="Rhea" id="RHEA:46608"/>
        <dbReference type="Rhea" id="RHEA-COMP:11060"/>
        <dbReference type="Rhea" id="RHEA-COMP:11605"/>
        <dbReference type="ChEBI" id="CHEBI:15378"/>
        <dbReference type="ChEBI" id="CHEBI:30013"/>
        <dbReference type="ChEBI" id="CHEBI:30616"/>
        <dbReference type="ChEBI" id="CHEBI:61977"/>
        <dbReference type="ChEBI" id="CHEBI:456216"/>
        <dbReference type="EC" id="2.7.11.1"/>
    </reaction>
</comment>
<dbReference type="PROSITE" id="PS50927">
    <property type="entry name" value="BULB_LECTIN"/>
    <property type="match status" value="1"/>
</dbReference>
<dbReference type="SUPFAM" id="SSF51110">
    <property type="entry name" value="alpha-D-mannose-specific plant lectins"/>
    <property type="match status" value="1"/>
</dbReference>
<dbReference type="PROSITE" id="PS50011">
    <property type="entry name" value="PROTEIN_KINASE_DOM"/>
    <property type="match status" value="1"/>
</dbReference>
<dbReference type="FunFam" id="3.30.200.20:FF:000250">
    <property type="entry name" value="Serine/threonine-protein kinase"/>
    <property type="match status" value="1"/>
</dbReference>
<feature type="domain" description="Protein kinase" evidence="18">
    <location>
        <begin position="506"/>
        <end position="780"/>
    </location>
</feature>
<sequence length="820" mass="90896">MAIRSCRNSLFVLIVVLFCCFSIRTNTAAGDDTISLQQPLSGNQTIVSKGGMFELGFFTPGNKSQNHYIGIWYKKRPERTVIWVANREKPASSATTSELTISRDGNLVLLDQSKNLIWSSNLTSTRSNSTSTVAVILDTGNLVLTNQSDTSMVYWQSFDHPTDSWLPGGRVGWNNITKQYMTLVSWRSEDDPAPGSYSFGMDPTGVDQLVQMWNGSVYYWTSGRWNGEYFSSVPELTRNQVYKYIYNESENYLTYTIDDAKVALVTRFQADVSGLGIQWAWLNTTPAWLSVWSQPKLQCQIYSFCGPFSICTETGGPVCSCLQGFEPASKKDWDSGSWKGGCVRRTSLLCENNSTVINNGQEDKFSMIPDMQLPVNSKALLISNVEQCQVACLNNCSCTAYAYNGSACLIWSSELLNLQQPISGGNSPVGTLFLRLAASELQDSSNGVSTGAIVGAVVGGVVLCLGIILVLIWIRRKRSQSRASFKQGKEGSLVVFSYRELEALTKNFSERLGGGGFGSVFKGVLPDKTTIAVKKLEGLRQGEKQFRAEVSTMGTIQHVNLVRLRGFCCEGDKRLLVYDFMPNGSLDSYLTDDHAEQQPLGWKQRYQIAIGTARGLAYLHEQCRDCIMHCDIKPENILLDKDLCPKVSDFGMAKLMGRDISRVMTTMRGTVGYLAPEWITGLPVTPKADVYSYGMVLFELISGKRNATVHEDGQVTFFPVWATKRVVQDDVVSLLDKRLEGDADIEQLGRVCRAACWCIQDEESQRPTMGQVVQMLEGVVEIGIPPVPNTLQRVLNDEGNALVFFASGSHQDEPTNIIYQ</sequence>
<dbReference type="PANTHER" id="PTHR47974">
    <property type="entry name" value="OS07G0415500 PROTEIN"/>
    <property type="match status" value="1"/>
</dbReference>
<comment type="subcellular location">
    <subcellularLocation>
        <location evidence="1">Membrane</location>
        <topology evidence="1">Single-pass membrane protein</topology>
    </subcellularLocation>
</comment>
<feature type="signal peptide" evidence="17">
    <location>
        <begin position="1"/>
        <end position="30"/>
    </location>
</feature>
<evidence type="ECO:0000256" key="4">
    <source>
        <dbReference type="ARBA" id="ARBA00022679"/>
    </source>
</evidence>
<reference evidence="21" key="2">
    <citation type="journal article" date="2022" name="Hortic Res">
        <title>The genome of Dioscorea zingiberensis sheds light on the biosynthesis, origin and evolution of the medicinally important diosgenin saponins.</title>
        <authorList>
            <person name="Li Y."/>
            <person name="Tan C."/>
            <person name="Li Z."/>
            <person name="Guo J."/>
            <person name="Li S."/>
            <person name="Chen X."/>
            <person name="Wang C."/>
            <person name="Dai X."/>
            <person name="Yang H."/>
            <person name="Song W."/>
            <person name="Hou L."/>
            <person name="Xu J."/>
            <person name="Tong Z."/>
            <person name="Xu A."/>
            <person name="Yuan X."/>
            <person name="Wang W."/>
            <person name="Yang Q."/>
            <person name="Chen L."/>
            <person name="Sun Z."/>
            <person name="Wang K."/>
            <person name="Pan B."/>
            <person name="Chen J."/>
            <person name="Bao Y."/>
            <person name="Liu F."/>
            <person name="Qi X."/>
            <person name="Gang D.R."/>
            <person name="Wen J."/>
            <person name="Li J."/>
        </authorList>
    </citation>
    <scope>NUCLEOTIDE SEQUENCE</scope>
    <source>
        <strain evidence="21">Dzin_1.0</strain>
    </source>
</reference>
<dbReference type="CDD" id="cd14066">
    <property type="entry name" value="STKc_IRAK"/>
    <property type="match status" value="1"/>
</dbReference>
<evidence type="ECO:0000313" key="21">
    <source>
        <dbReference type="EMBL" id="KAJ0966040.1"/>
    </source>
</evidence>
<feature type="chain" id="PRO_5039609464" description="Receptor-like serine/threonine-protein kinase" evidence="17">
    <location>
        <begin position="31"/>
        <end position="820"/>
    </location>
</feature>
<feature type="transmembrane region" description="Helical" evidence="16">
    <location>
        <begin position="452"/>
        <end position="474"/>
    </location>
</feature>
<keyword evidence="7 14" id="KW-0547">Nucleotide-binding</keyword>
<dbReference type="Gene3D" id="1.10.510.10">
    <property type="entry name" value="Transferase(Phosphotransferase) domain 1"/>
    <property type="match status" value="1"/>
</dbReference>
<keyword evidence="5 16" id="KW-0812">Transmembrane</keyword>
<protein>
    <recommendedName>
        <fullName evidence="14">Receptor-like serine/threonine-protein kinase</fullName>
        <ecNumber evidence="14">2.7.11.1</ecNumber>
    </recommendedName>
</protein>
<keyword evidence="11 16" id="KW-0472">Membrane</keyword>
<proteinExistence type="inferred from homology"/>
<dbReference type="Gene3D" id="2.90.10.10">
    <property type="entry name" value="Bulb-type lectin domain"/>
    <property type="match status" value="1"/>
</dbReference>
<dbReference type="EMBL" id="JAGGNH010000008">
    <property type="protein sequence ID" value="KAJ0966040.1"/>
    <property type="molecule type" value="Genomic_DNA"/>
</dbReference>
<dbReference type="FunFam" id="1.10.510.10:FF:000227">
    <property type="entry name" value="Serine/threonine-protein kinase"/>
    <property type="match status" value="1"/>
</dbReference>
<evidence type="ECO:0000256" key="16">
    <source>
        <dbReference type="SAM" id="Phobius"/>
    </source>
</evidence>
<dbReference type="GO" id="GO:0004674">
    <property type="term" value="F:protein serine/threonine kinase activity"/>
    <property type="evidence" value="ECO:0007669"/>
    <property type="project" value="UniProtKB-KW"/>
</dbReference>
<evidence type="ECO:0000256" key="1">
    <source>
        <dbReference type="ARBA" id="ARBA00004167"/>
    </source>
</evidence>
<evidence type="ECO:0000256" key="9">
    <source>
        <dbReference type="ARBA" id="ARBA00022840"/>
    </source>
</evidence>
<evidence type="ECO:0000256" key="10">
    <source>
        <dbReference type="ARBA" id="ARBA00022989"/>
    </source>
</evidence>
<keyword evidence="2 14" id="KW-0723">Serine/threonine-protein kinase</keyword>
<dbReference type="GO" id="GO:0016020">
    <property type="term" value="C:membrane"/>
    <property type="evidence" value="ECO:0007669"/>
    <property type="project" value="UniProtKB-SubCell"/>
</dbReference>
<dbReference type="InterPro" id="IPR000858">
    <property type="entry name" value="S_locus_glycoprot_dom"/>
</dbReference>
<dbReference type="AlphaFoldDB" id="A0A9D5C4D3"/>
<dbReference type="GO" id="GO:0005524">
    <property type="term" value="F:ATP binding"/>
    <property type="evidence" value="ECO:0007669"/>
    <property type="project" value="UniProtKB-UniRule"/>
</dbReference>
<evidence type="ECO:0000256" key="3">
    <source>
        <dbReference type="ARBA" id="ARBA00022536"/>
    </source>
</evidence>
<evidence type="ECO:0000256" key="15">
    <source>
        <dbReference type="PROSITE-ProRule" id="PRU10141"/>
    </source>
</evidence>
<dbReference type="CDD" id="cd00028">
    <property type="entry name" value="B_lectin"/>
    <property type="match status" value="1"/>
</dbReference>
<evidence type="ECO:0000256" key="7">
    <source>
        <dbReference type="ARBA" id="ARBA00022741"/>
    </source>
</evidence>
<keyword evidence="4 14" id="KW-0808">Transferase</keyword>
<organism evidence="21 22">
    <name type="scientific">Dioscorea zingiberensis</name>
    <dbReference type="NCBI Taxonomy" id="325984"/>
    <lineage>
        <taxon>Eukaryota</taxon>
        <taxon>Viridiplantae</taxon>
        <taxon>Streptophyta</taxon>
        <taxon>Embryophyta</taxon>
        <taxon>Tracheophyta</taxon>
        <taxon>Spermatophyta</taxon>
        <taxon>Magnoliopsida</taxon>
        <taxon>Liliopsida</taxon>
        <taxon>Dioscoreales</taxon>
        <taxon>Dioscoreaceae</taxon>
        <taxon>Dioscorea</taxon>
    </lineage>
</organism>
<dbReference type="InterPro" id="IPR001480">
    <property type="entry name" value="Bulb-type_lectin_dom"/>
</dbReference>
<evidence type="ECO:0000259" key="20">
    <source>
        <dbReference type="PROSITE" id="PS50948"/>
    </source>
</evidence>
<reference evidence="21" key="1">
    <citation type="submission" date="2021-03" db="EMBL/GenBank/DDBJ databases">
        <authorList>
            <person name="Li Z."/>
            <person name="Yang C."/>
        </authorList>
    </citation>
    <scope>NUCLEOTIDE SEQUENCE</scope>
    <source>
        <strain evidence="21">Dzin_1.0</strain>
        <tissue evidence="21">Leaf</tissue>
    </source>
</reference>
<dbReference type="Gene3D" id="3.30.200.20">
    <property type="entry name" value="Phosphorylase Kinase, domain 1"/>
    <property type="match status" value="1"/>
</dbReference>
<evidence type="ECO:0000256" key="17">
    <source>
        <dbReference type="SAM" id="SignalP"/>
    </source>
</evidence>
<dbReference type="SUPFAM" id="SSF56112">
    <property type="entry name" value="Protein kinase-like (PK-like)"/>
    <property type="match status" value="1"/>
</dbReference>
<evidence type="ECO:0000256" key="13">
    <source>
        <dbReference type="ARBA" id="ARBA00023180"/>
    </source>
</evidence>
<keyword evidence="9 14" id="KW-0067">ATP-binding</keyword>
<dbReference type="InterPro" id="IPR011009">
    <property type="entry name" value="Kinase-like_dom_sf"/>
</dbReference>
<dbReference type="InterPro" id="IPR024171">
    <property type="entry name" value="SRK-like_kinase"/>
</dbReference>
<dbReference type="PROSITE" id="PS00108">
    <property type="entry name" value="PROTEIN_KINASE_ST"/>
    <property type="match status" value="1"/>
</dbReference>
<dbReference type="GO" id="GO:0048544">
    <property type="term" value="P:recognition of pollen"/>
    <property type="evidence" value="ECO:0007669"/>
    <property type="project" value="InterPro"/>
</dbReference>
<comment type="caution">
    <text evidence="21">The sequence shown here is derived from an EMBL/GenBank/DDBJ whole genome shotgun (WGS) entry which is preliminary data.</text>
</comment>
<dbReference type="EC" id="2.7.11.1" evidence="14"/>
<dbReference type="GO" id="GO:0051707">
    <property type="term" value="P:response to other organism"/>
    <property type="evidence" value="ECO:0007669"/>
    <property type="project" value="UniProtKB-ARBA"/>
</dbReference>
<dbReference type="InterPro" id="IPR000719">
    <property type="entry name" value="Prot_kinase_dom"/>
</dbReference>
<dbReference type="PROSITE" id="PS50948">
    <property type="entry name" value="PAN"/>
    <property type="match status" value="1"/>
</dbReference>
<dbReference type="OrthoDB" id="643280at2759"/>
<dbReference type="InterPro" id="IPR017441">
    <property type="entry name" value="Protein_kinase_ATP_BS"/>
</dbReference>
<dbReference type="SMART" id="SM00108">
    <property type="entry name" value="B_lectin"/>
    <property type="match status" value="1"/>
</dbReference>
<comment type="catalytic activity">
    <reaction evidence="14">
        <text>L-seryl-[protein] + ATP = O-phospho-L-seryl-[protein] + ADP + H(+)</text>
        <dbReference type="Rhea" id="RHEA:17989"/>
        <dbReference type="Rhea" id="RHEA-COMP:9863"/>
        <dbReference type="Rhea" id="RHEA-COMP:11604"/>
        <dbReference type="ChEBI" id="CHEBI:15378"/>
        <dbReference type="ChEBI" id="CHEBI:29999"/>
        <dbReference type="ChEBI" id="CHEBI:30616"/>
        <dbReference type="ChEBI" id="CHEBI:83421"/>
        <dbReference type="ChEBI" id="CHEBI:456216"/>
        <dbReference type="EC" id="2.7.11.1"/>
    </reaction>
</comment>